<dbReference type="Proteomes" id="UP000001423">
    <property type="component" value="Chromosome"/>
</dbReference>
<proteinExistence type="predicted"/>
<dbReference type="RefSeq" id="WP_041384400.1">
    <property type="nucleotide sequence ID" value="NC_005071.1"/>
</dbReference>
<dbReference type="KEGG" id="pmt:PMT_2509"/>
<sequence length="81" mass="8784">MGHTIEVHLSSYARFTPEATADLYAQVNAGTAQVNRNWIHHFGDAFSTLTKRCLSAIDAWATASNRSQSAINVQHVQLGAG</sequence>
<evidence type="ECO:0000313" key="1">
    <source>
        <dbReference type="EMBL" id="CAX32028.1"/>
    </source>
</evidence>
<dbReference type="eggNOG" id="COG0582">
    <property type="taxonomic scope" value="Bacteria"/>
</dbReference>
<protein>
    <submittedName>
        <fullName evidence="1">Uncharacterized protein</fullName>
    </submittedName>
</protein>
<organism evidence="1 2">
    <name type="scientific">Prochlorococcus marinus (strain MIT 9313)</name>
    <dbReference type="NCBI Taxonomy" id="74547"/>
    <lineage>
        <taxon>Bacteria</taxon>
        <taxon>Bacillati</taxon>
        <taxon>Cyanobacteriota</taxon>
        <taxon>Cyanophyceae</taxon>
        <taxon>Synechococcales</taxon>
        <taxon>Prochlorococcaceae</taxon>
        <taxon>Prochlorococcus</taxon>
    </lineage>
</organism>
<dbReference type="AlphaFoldDB" id="B9ERS7"/>
<gene>
    <name evidence="1" type="ordered locus">PMT_2509</name>
</gene>
<reference evidence="1 2" key="1">
    <citation type="journal article" date="2003" name="Nature">
        <title>Genome divergence in two Prochlorococcus ecotypes reflects oceanic niche differentiation.</title>
        <authorList>
            <person name="Rocap G."/>
            <person name="Larimer F.W."/>
            <person name="Lamerdin J.E."/>
            <person name="Malfatti S."/>
            <person name="Chain P."/>
            <person name="Ahlgren N.A."/>
            <person name="Arellano A."/>
            <person name="Coleman M."/>
            <person name="Hauser L."/>
            <person name="Hess W.R."/>
            <person name="Johnson Z.I."/>
            <person name="Land M.L."/>
            <person name="Lindell D."/>
            <person name="Post A.F."/>
            <person name="Regala W."/>
            <person name="Shah M."/>
            <person name="Shaw S.L."/>
            <person name="Steglich C."/>
            <person name="Sullivan M.B."/>
            <person name="Ting C.S."/>
            <person name="Tolonen A."/>
            <person name="Webb E.A."/>
            <person name="Zinser E.R."/>
            <person name="Chisholm S.W."/>
        </authorList>
    </citation>
    <scope>NUCLEOTIDE SEQUENCE [LARGE SCALE GENOMIC DNA]</scope>
    <source>
        <strain evidence="2">MIT 9313</strain>
    </source>
</reference>
<evidence type="ECO:0000313" key="2">
    <source>
        <dbReference type="Proteomes" id="UP000001423"/>
    </source>
</evidence>
<name>B9ERS7_PROMM</name>
<accession>B9ERS7</accession>
<dbReference type="HOGENOM" id="CLU_2571048_0_0_3"/>
<keyword evidence="2" id="KW-1185">Reference proteome</keyword>
<dbReference type="EMBL" id="BX548175">
    <property type="protein sequence ID" value="CAX32028.1"/>
    <property type="molecule type" value="Genomic_DNA"/>
</dbReference>